<protein>
    <submittedName>
        <fullName evidence="4">Proteasome alpha subunit</fullName>
    </submittedName>
</protein>
<dbReference type="InterPro" id="IPR029055">
    <property type="entry name" value="Ntn_hydrolases_N"/>
</dbReference>
<dbReference type="AlphaFoldDB" id="A0A1M4XFW0"/>
<dbReference type="PANTHER" id="PTHR11599">
    <property type="entry name" value="PROTEASOME SUBUNIT ALPHA/BETA"/>
    <property type="match status" value="1"/>
</dbReference>
<reference evidence="5" key="1">
    <citation type="submission" date="2016-11" db="EMBL/GenBank/DDBJ databases">
        <authorList>
            <person name="Varghese N."/>
            <person name="Submissions S."/>
        </authorList>
    </citation>
    <scope>NUCLEOTIDE SEQUENCE [LARGE SCALE GENOMIC DNA]</scope>
    <source>
        <strain evidence="5">DSM 19514</strain>
    </source>
</reference>
<dbReference type="GO" id="GO:0019773">
    <property type="term" value="C:proteasome core complex, alpha-subunit complex"/>
    <property type="evidence" value="ECO:0007669"/>
    <property type="project" value="UniProtKB-UniRule"/>
</dbReference>
<evidence type="ECO:0000313" key="4">
    <source>
        <dbReference type="EMBL" id="SHE92206.1"/>
    </source>
</evidence>
<keyword evidence="5" id="KW-1185">Reference proteome</keyword>
<accession>A0A1M4XFW0</accession>
<gene>
    <name evidence="4" type="ORF">SAMN02745225_02003</name>
</gene>
<sequence>MSMPFYVAPEQVMKDRADYARKGIARGRALLGTLYNQGVLICAENPSRSLHKISEIYDRIAFAGVGKYNEFDQLRVAGVRHADTKGYAYSRHDVEARSLANIYAQYLGQVFTHEMKPMEVEILVAELGAKVEESQLYHILYDGTVVDETNYCVLGGDAESVIARFATSFDSSWSLEEAVTASVAALAGADRVLSATDLEVAVLSLGNGRRTFTRISQERLKEILSAEKE</sequence>
<dbReference type="STRING" id="1121881.SAMN02745225_02003"/>
<dbReference type="Pfam" id="PF00227">
    <property type="entry name" value="Proteasome"/>
    <property type="match status" value="1"/>
</dbReference>
<dbReference type="InterPro" id="IPR050115">
    <property type="entry name" value="Proteasome_alpha"/>
</dbReference>
<dbReference type="Proteomes" id="UP000184295">
    <property type="component" value="Unassembled WGS sequence"/>
</dbReference>
<comment type="similarity">
    <text evidence="3">Belongs to the peptidase T1A family.</text>
</comment>
<keyword evidence="2 3" id="KW-0647">Proteasome</keyword>
<dbReference type="EMBL" id="FQUL01000038">
    <property type="protein sequence ID" value="SHE92206.1"/>
    <property type="molecule type" value="Genomic_DNA"/>
</dbReference>
<dbReference type="InterPro" id="IPR023332">
    <property type="entry name" value="Proteasome_alpha-type"/>
</dbReference>
<dbReference type="GO" id="GO:0004298">
    <property type="term" value="F:threonine-type endopeptidase activity"/>
    <property type="evidence" value="ECO:0007669"/>
    <property type="project" value="InterPro"/>
</dbReference>
<evidence type="ECO:0000256" key="1">
    <source>
        <dbReference type="ARBA" id="ARBA00022490"/>
    </source>
</evidence>
<dbReference type="Gene3D" id="3.60.20.10">
    <property type="entry name" value="Glutamine Phosphoribosylpyrophosphate, subunit 1, domain 1"/>
    <property type="match status" value="1"/>
</dbReference>
<dbReference type="OrthoDB" id="9775643at2"/>
<dbReference type="SUPFAM" id="SSF56235">
    <property type="entry name" value="N-terminal nucleophile aminohydrolases (Ntn hydrolases)"/>
    <property type="match status" value="1"/>
</dbReference>
<dbReference type="PROSITE" id="PS51475">
    <property type="entry name" value="PROTEASOME_ALPHA_2"/>
    <property type="match status" value="1"/>
</dbReference>
<dbReference type="InterPro" id="IPR001353">
    <property type="entry name" value="Proteasome_sua/b"/>
</dbReference>
<keyword evidence="1" id="KW-0963">Cytoplasm</keyword>
<organism evidence="4 5">
    <name type="scientific">Ferrithrix thermotolerans DSM 19514</name>
    <dbReference type="NCBI Taxonomy" id="1121881"/>
    <lineage>
        <taxon>Bacteria</taxon>
        <taxon>Bacillati</taxon>
        <taxon>Actinomycetota</taxon>
        <taxon>Acidimicrobiia</taxon>
        <taxon>Acidimicrobiales</taxon>
        <taxon>Acidimicrobiaceae</taxon>
        <taxon>Ferrithrix</taxon>
    </lineage>
</organism>
<proteinExistence type="inferred from homology"/>
<dbReference type="NCBIfam" id="TIGR03691">
    <property type="entry name" value="20S_bact_alpha"/>
    <property type="match status" value="1"/>
</dbReference>
<dbReference type="GO" id="GO:0051603">
    <property type="term" value="P:proteolysis involved in protein catabolic process"/>
    <property type="evidence" value="ECO:0007669"/>
    <property type="project" value="InterPro"/>
</dbReference>
<evidence type="ECO:0000256" key="3">
    <source>
        <dbReference type="PROSITE-ProRule" id="PRU00808"/>
    </source>
</evidence>
<name>A0A1M4XFW0_9ACTN</name>
<evidence type="ECO:0000256" key="2">
    <source>
        <dbReference type="ARBA" id="ARBA00022942"/>
    </source>
</evidence>
<dbReference type="InterPro" id="IPR022296">
    <property type="entry name" value="Proteasome_asu_bac"/>
</dbReference>
<evidence type="ECO:0000313" key="5">
    <source>
        <dbReference type="Proteomes" id="UP000184295"/>
    </source>
</evidence>